<evidence type="ECO:0000313" key="1">
    <source>
        <dbReference type="EMBL" id="GLS16034.1"/>
    </source>
</evidence>
<dbReference type="RefSeq" id="WP_284308836.1">
    <property type="nucleotide sequence ID" value="NZ_BSPB01000042.1"/>
</dbReference>
<comment type="caution">
    <text evidence="1">The sequence shown here is derived from an EMBL/GenBank/DDBJ whole genome shotgun (WGS) entry which is preliminary data.</text>
</comment>
<evidence type="ECO:0000313" key="2">
    <source>
        <dbReference type="Proteomes" id="UP001156903"/>
    </source>
</evidence>
<proteinExistence type="predicted"/>
<sequence length="140" mass="15867">MSMVLWAYVRVRGQALSDGTDRLALYRHRNRLDVLSRRLELPPFLSACDTTDLHYNTSDQALPDGLSSTDEVMARSGQWLPMGQALALLEGLLIHVENQRPRLGLLRNDREAVATELREVLAFVRSWVQEADAFNFAVVM</sequence>
<dbReference type="EMBL" id="BSPB01000042">
    <property type="protein sequence ID" value="GLS16034.1"/>
    <property type="molecule type" value="Genomic_DNA"/>
</dbReference>
<dbReference type="Proteomes" id="UP001156903">
    <property type="component" value="Unassembled WGS sequence"/>
</dbReference>
<reference evidence="2" key="1">
    <citation type="journal article" date="2019" name="Int. J. Syst. Evol. Microbiol.">
        <title>The Global Catalogue of Microorganisms (GCM) 10K type strain sequencing project: providing services to taxonomists for standard genome sequencing and annotation.</title>
        <authorList>
            <consortium name="The Broad Institute Genomics Platform"/>
            <consortium name="The Broad Institute Genome Sequencing Center for Infectious Disease"/>
            <person name="Wu L."/>
            <person name="Ma J."/>
        </authorList>
    </citation>
    <scope>NUCLEOTIDE SEQUENCE [LARGE SCALE GENOMIC DNA]</scope>
    <source>
        <strain evidence="2">NBRC 109341</strain>
    </source>
</reference>
<gene>
    <name evidence="1" type="ORF">GCM10007935_34730</name>
</gene>
<name>A0ABQ6CBI0_9BURK</name>
<keyword evidence="2" id="KW-1185">Reference proteome</keyword>
<protein>
    <submittedName>
        <fullName evidence="1">Uncharacterized protein</fullName>
    </submittedName>
</protein>
<accession>A0ABQ6CBI0</accession>
<organism evidence="1 2">
    <name type="scientific">Hydrogenophaga electricum</name>
    <dbReference type="NCBI Taxonomy" id="1230953"/>
    <lineage>
        <taxon>Bacteria</taxon>
        <taxon>Pseudomonadati</taxon>
        <taxon>Pseudomonadota</taxon>
        <taxon>Betaproteobacteria</taxon>
        <taxon>Burkholderiales</taxon>
        <taxon>Comamonadaceae</taxon>
        <taxon>Hydrogenophaga</taxon>
    </lineage>
</organism>